<proteinExistence type="predicted"/>
<gene>
    <name evidence="2" type="ORF">CARN1_0841</name>
    <name evidence="3" type="ORF">CARN1_0844</name>
</gene>
<accession>E6PIS0</accession>
<dbReference type="EMBL" id="CABL01000019">
    <property type="protein sequence ID" value="CBH76361.1"/>
    <property type="molecule type" value="Genomic_DNA"/>
</dbReference>
<feature type="region of interest" description="Disordered" evidence="1">
    <location>
        <begin position="50"/>
        <end position="86"/>
    </location>
</feature>
<comment type="caution">
    <text evidence="2">The sequence shown here is derived from an EMBL/GenBank/DDBJ whole genome shotgun (WGS) entry which is preliminary data.</text>
</comment>
<sequence length="131" mass="13724">MATFVYRSVGALAGAVLLQAALNRQYASQKAGSVLRRCFCADVTLHAPVDTAAAPPTQGDGSRLRMPESPFDTAAAPPTQGDSSRLGMLDSAFDAAAAPPTQGDSSRLGMLDSWFDSRFLRSLTMTVLVSA</sequence>
<reference evidence="2" key="1">
    <citation type="submission" date="2009-10" db="EMBL/GenBank/DDBJ databases">
        <title>Diversity of trophic interactions inside an arsenic-rich microbial ecosystem.</title>
        <authorList>
            <person name="Bertin P.N."/>
            <person name="Heinrich-Salmeron A."/>
            <person name="Pelletier E."/>
            <person name="Goulhen-Chollet F."/>
            <person name="Arsene-Ploetze F."/>
            <person name="Gallien S."/>
            <person name="Calteau A."/>
            <person name="Vallenet D."/>
            <person name="Casiot C."/>
            <person name="Chane-Woon-Ming B."/>
            <person name="Giloteaux L."/>
            <person name="Barakat M."/>
            <person name="Bonnefoy V."/>
            <person name="Bruneel O."/>
            <person name="Chandler M."/>
            <person name="Cleiss J."/>
            <person name="Duran R."/>
            <person name="Elbaz-Poulichet F."/>
            <person name="Fonknechten N."/>
            <person name="Lauga B."/>
            <person name="Mornico D."/>
            <person name="Ortet P."/>
            <person name="Schaeffer C."/>
            <person name="Siguier P."/>
            <person name="Alexander Thil Smith A."/>
            <person name="Van Dorsselaer A."/>
            <person name="Weissenbach J."/>
            <person name="Medigue C."/>
            <person name="Le Paslier D."/>
        </authorList>
    </citation>
    <scope>NUCLEOTIDE SEQUENCE</scope>
</reference>
<protein>
    <submittedName>
        <fullName evidence="2">Uncharacterized protein</fullName>
    </submittedName>
</protein>
<name>E6PIS0_9ZZZZ</name>
<organism evidence="2">
    <name type="scientific">mine drainage metagenome</name>
    <dbReference type="NCBI Taxonomy" id="410659"/>
    <lineage>
        <taxon>unclassified sequences</taxon>
        <taxon>metagenomes</taxon>
        <taxon>ecological metagenomes</taxon>
    </lineage>
</organism>
<dbReference type="AlphaFoldDB" id="E6PIS0"/>
<evidence type="ECO:0000313" key="3">
    <source>
        <dbReference type="EMBL" id="CBH76364.1"/>
    </source>
</evidence>
<evidence type="ECO:0000313" key="2">
    <source>
        <dbReference type="EMBL" id="CBH76361.1"/>
    </source>
</evidence>
<dbReference type="EMBL" id="CABL01000019">
    <property type="protein sequence ID" value="CBH76364.1"/>
    <property type="molecule type" value="Genomic_DNA"/>
</dbReference>
<evidence type="ECO:0000256" key="1">
    <source>
        <dbReference type="SAM" id="MobiDB-lite"/>
    </source>
</evidence>